<accession>A0A183J7M5</accession>
<reference evidence="4" key="1">
    <citation type="submission" date="2016-06" db="UniProtKB">
        <authorList>
            <consortium name="WormBaseParasite"/>
        </authorList>
    </citation>
    <scope>IDENTIFICATION</scope>
</reference>
<dbReference type="Pfam" id="PF09358">
    <property type="entry name" value="E1_UFD"/>
    <property type="match status" value="1"/>
</dbReference>
<keyword evidence="3" id="KW-1185">Reference proteome</keyword>
<dbReference type="EMBL" id="UZAM01016534">
    <property type="protein sequence ID" value="VDP43647.1"/>
    <property type="molecule type" value="Genomic_DNA"/>
</dbReference>
<name>A0A183J7M5_9BILA</name>
<organism evidence="4">
    <name type="scientific">Soboliphyme baturini</name>
    <dbReference type="NCBI Taxonomy" id="241478"/>
    <lineage>
        <taxon>Eukaryota</taxon>
        <taxon>Metazoa</taxon>
        <taxon>Ecdysozoa</taxon>
        <taxon>Nematoda</taxon>
        <taxon>Enoplea</taxon>
        <taxon>Dorylaimia</taxon>
        <taxon>Dioctophymatida</taxon>
        <taxon>Dioctophymatoidea</taxon>
        <taxon>Soboliphymatidae</taxon>
        <taxon>Soboliphyme</taxon>
    </lineage>
</organism>
<dbReference type="Gene3D" id="3.10.290.60">
    <property type="entry name" value="Ubiquitin-activating enzyme E1, UFD domain"/>
    <property type="match status" value="1"/>
</dbReference>
<proteinExistence type="predicted"/>
<sequence length="94" mass="11003">MTLQQFLDYMKTEHRLEVTMLSQGVSMLYSFFMPLAKRQQRMTMTISQLVESITGHKIPSFVQALVLEPMCSDDQGEDVEVPYIRYQLPKPMLR</sequence>
<evidence type="ECO:0000313" key="2">
    <source>
        <dbReference type="EMBL" id="VDP43647.1"/>
    </source>
</evidence>
<dbReference type="OrthoDB" id="10252231at2759"/>
<dbReference type="SMART" id="SM00985">
    <property type="entry name" value="UBA_e1_C"/>
    <property type="match status" value="1"/>
</dbReference>
<dbReference type="InterPro" id="IPR018965">
    <property type="entry name" value="Ub-activating_enz_E1_C"/>
</dbReference>
<evidence type="ECO:0000313" key="3">
    <source>
        <dbReference type="Proteomes" id="UP000270296"/>
    </source>
</evidence>
<dbReference type="AlphaFoldDB" id="A0A183J7M5"/>
<evidence type="ECO:0000259" key="1">
    <source>
        <dbReference type="SMART" id="SM00985"/>
    </source>
</evidence>
<evidence type="ECO:0000313" key="4">
    <source>
        <dbReference type="WBParaSite" id="SBAD_0001227001-mRNA-1"/>
    </source>
</evidence>
<gene>
    <name evidence="2" type="ORF">SBAD_LOCUS11873</name>
</gene>
<dbReference type="WBParaSite" id="SBAD_0001227001-mRNA-1">
    <property type="protein sequence ID" value="SBAD_0001227001-mRNA-1"/>
    <property type="gene ID" value="SBAD_0001227001"/>
</dbReference>
<dbReference type="Proteomes" id="UP000270296">
    <property type="component" value="Unassembled WGS sequence"/>
</dbReference>
<dbReference type="InterPro" id="IPR038252">
    <property type="entry name" value="UBA_E1_C_sf"/>
</dbReference>
<protein>
    <submittedName>
        <fullName evidence="4">UBA_e1_C domain-containing protein</fullName>
    </submittedName>
</protein>
<reference evidence="2 3" key="2">
    <citation type="submission" date="2018-11" db="EMBL/GenBank/DDBJ databases">
        <authorList>
            <consortium name="Pathogen Informatics"/>
        </authorList>
    </citation>
    <scope>NUCLEOTIDE SEQUENCE [LARGE SCALE GENOMIC DNA]</scope>
</reference>
<dbReference type="FunFam" id="3.10.290.60:FF:000002">
    <property type="entry name" value="Ubiquitin-like modifier-activating enzyme 1"/>
    <property type="match status" value="1"/>
</dbReference>
<feature type="domain" description="Ubiquitin-activating enzyme E1 C-terminal" evidence="1">
    <location>
        <begin position="1"/>
        <end position="84"/>
    </location>
</feature>